<dbReference type="InterPro" id="IPR037185">
    <property type="entry name" value="EmrE-like"/>
</dbReference>
<feature type="transmembrane region" description="Helical" evidence="7">
    <location>
        <begin position="222"/>
        <end position="239"/>
    </location>
</feature>
<dbReference type="Proteomes" id="UP001596170">
    <property type="component" value="Unassembled WGS sequence"/>
</dbReference>
<protein>
    <submittedName>
        <fullName evidence="9">DMT family transporter</fullName>
    </submittedName>
</protein>
<feature type="transmembrane region" description="Helical" evidence="7">
    <location>
        <begin position="182"/>
        <end position="202"/>
    </location>
</feature>
<dbReference type="PANTHER" id="PTHR32322">
    <property type="entry name" value="INNER MEMBRANE TRANSPORTER"/>
    <property type="match status" value="1"/>
</dbReference>
<evidence type="ECO:0000256" key="5">
    <source>
        <dbReference type="ARBA" id="ARBA00022989"/>
    </source>
</evidence>
<evidence type="ECO:0000256" key="1">
    <source>
        <dbReference type="ARBA" id="ARBA00004651"/>
    </source>
</evidence>
<evidence type="ECO:0000256" key="3">
    <source>
        <dbReference type="ARBA" id="ARBA00022475"/>
    </source>
</evidence>
<keyword evidence="3" id="KW-1003">Cell membrane</keyword>
<keyword evidence="10" id="KW-1185">Reference proteome</keyword>
<dbReference type="PANTHER" id="PTHR32322:SF18">
    <property type="entry name" value="S-ADENOSYLMETHIONINE_S-ADENOSYLHOMOCYSTEINE TRANSPORTER"/>
    <property type="match status" value="1"/>
</dbReference>
<evidence type="ECO:0000256" key="4">
    <source>
        <dbReference type="ARBA" id="ARBA00022692"/>
    </source>
</evidence>
<dbReference type="Pfam" id="PF00892">
    <property type="entry name" value="EamA"/>
    <property type="match status" value="2"/>
</dbReference>
<feature type="domain" description="EamA" evidence="8">
    <location>
        <begin position="5"/>
        <end position="143"/>
    </location>
</feature>
<comment type="similarity">
    <text evidence="2">Belongs to the EamA transporter family.</text>
</comment>
<sequence length="303" mass="33503">MFRTKGIMLIVSGAMLWGSTGPLIEWILSNSSLTVPFMLTIRLLVAGLGLLAFLKIQGTSLKPIWRQSYWFKRLIIFALFGMLGVQYSFVAAIEASDAVVATLLQFLAPIFVVIFVSWGLKKWPPKYQVFGIVGTLFGLFLLLTNGSFTNLLLSPEALAWGIAVGFSFAFYTLYPGTLMKEWGVLLVVGWSMLIGGVVLGTISRVWQSDEWSLLLDWKLSSLLLTVIVIGTVAFILFLSSMKYISAIETSILSSMEPLTAMVISVIWLQQVLGKWQLVGALVMLVCVTWLSVAGEKKPKENKT</sequence>
<evidence type="ECO:0000256" key="6">
    <source>
        <dbReference type="ARBA" id="ARBA00023136"/>
    </source>
</evidence>
<evidence type="ECO:0000313" key="10">
    <source>
        <dbReference type="Proteomes" id="UP001596170"/>
    </source>
</evidence>
<dbReference type="InterPro" id="IPR050638">
    <property type="entry name" value="AA-Vitamin_Transporters"/>
</dbReference>
<feature type="transmembrane region" description="Helical" evidence="7">
    <location>
        <begin position="7"/>
        <end position="28"/>
    </location>
</feature>
<feature type="transmembrane region" description="Helical" evidence="7">
    <location>
        <begin position="99"/>
        <end position="120"/>
    </location>
</feature>
<accession>A0ABW1LD76</accession>
<name>A0ABW1LD76_9BACL</name>
<feature type="transmembrane region" description="Helical" evidence="7">
    <location>
        <begin position="74"/>
        <end position="93"/>
    </location>
</feature>
<keyword evidence="4 7" id="KW-0812">Transmembrane</keyword>
<dbReference type="RefSeq" id="WP_377735722.1">
    <property type="nucleotide sequence ID" value="NZ_JBHSRI010000025.1"/>
</dbReference>
<keyword evidence="6 7" id="KW-0472">Membrane</keyword>
<evidence type="ECO:0000256" key="2">
    <source>
        <dbReference type="ARBA" id="ARBA00007362"/>
    </source>
</evidence>
<feature type="transmembrane region" description="Helical" evidence="7">
    <location>
        <begin position="275"/>
        <end position="293"/>
    </location>
</feature>
<comment type="subcellular location">
    <subcellularLocation>
        <location evidence="1">Cell membrane</location>
        <topology evidence="1">Multi-pass membrane protein</topology>
    </subcellularLocation>
</comment>
<feature type="transmembrane region" description="Helical" evidence="7">
    <location>
        <begin position="127"/>
        <end position="145"/>
    </location>
</feature>
<proteinExistence type="inferred from homology"/>
<reference evidence="10" key="1">
    <citation type="journal article" date="2019" name="Int. J. Syst. Evol. Microbiol.">
        <title>The Global Catalogue of Microorganisms (GCM) 10K type strain sequencing project: providing services to taxonomists for standard genome sequencing and annotation.</title>
        <authorList>
            <consortium name="The Broad Institute Genomics Platform"/>
            <consortium name="The Broad Institute Genome Sequencing Center for Infectious Disease"/>
            <person name="Wu L."/>
            <person name="Ma J."/>
        </authorList>
    </citation>
    <scope>NUCLEOTIDE SEQUENCE [LARGE SCALE GENOMIC DNA]</scope>
    <source>
        <strain evidence="10">CCUG 54527</strain>
    </source>
</reference>
<feature type="transmembrane region" description="Helical" evidence="7">
    <location>
        <begin position="34"/>
        <end position="54"/>
    </location>
</feature>
<feature type="domain" description="EamA" evidence="8">
    <location>
        <begin position="158"/>
        <end position="290"/>
    </location>
</feature>
<organism evidence="9 10">
    <name type="scientific">Paenisporosarcina macmurdoensis</name>
    <dbReference type="NCBI Taxonomy" id="212659"/>
    <lineage>
        <taxon>Bacteria</taxon>
        <taxon>Bacillati</taxon>
        <taxon>Bacillota</taxon>
        <taxon>Bacilli</taxon>
        <taxon>Bacillales</taxon>
        <taxon>Caryophanaceae</taxon>
        <taxon>Paenisporosarcina</taxon>
    </lineage>
</organism>
<evidence type="ECO:0000259" key="8">
    <source>
        <dbReference type="Pfam" id="PF00892"/>
    </source>
</evidence>
<feature type="transmembrane region" description="Helical" evidence="7">
    <location>
        <begin position="251"/>
        <end position="269"/>
    </location>
</feature>
<comment type="caution">
    <text evidence="9">The sequence shown here is derived from an EMBL/GenBank/DDBJ whole genome shotgun (WGS) entry which is preliminary data.</text>
</comment>
<evidence type="ECO:0000313" key="9">
    <source>
        <dbReference type="EMBL" id="MFC6041073.1"/>
    </source>
</evidence>
<gene>
    <name evidence="9" type="ORF">ACFPYN_16720</name>
</gene>
<dbReference type="InterPro" id="IPR000620">
    <property type="entry name" value="EamA_dom"/>
</dbReference>
<feature type="transmembrane region" description="Helical" evidence="7">
    <location>
        <begin position="157"/>
        <end position="175"/>
    </location>
</feature>
<keyword evidence="5 7" id="KW-1133">Transmembrane helix</keyword>
<dbReference type="EMBL" id="JBHSRI010000025">
    <property type="protein sequence ID" value="MFC6041073.1"/>
    <property type="molecule type" value="Genomic_DNA"/>
</dbReference>
<dbReference type="SUPFAM" id="SSF103481">
    <property type="entry name" value="Multidrug resistance efflux transporter EmrE"/>
    <property type="match status" value="2"/>
</dbReference>
<evidence type="ECO:0000256" key="7">
    <source>
        <dbReference type="SAM" id="Phobius"/>
    </source>
</evidence>